<reference evidence="3" key="1">
    <citation type="submission" date="2021-06" db="EMBL/GenBank/DDBJ databases">
        <authorList>
            <person name="Hodson N. C."/>
            <person name="Mongue J. A."/>
            <person name="Jaron S. K."/>
        </authorList>
    </citation>
    <scope>NUCLEOTIDE SEQUENCE</scope>
</reference>
<dbReference type="OrthoDB" id="7460344at2759"/>
<feature type="region of interest" description="Disordered" evidence="1">
    <location>
        <begin position="66"/>
        <end position="92"/>
    </location>
</feature>
<dbReference type="Proteomes" id="UP000708208">
    <property type="component" value="Unassembled WGS sequence"/>
</dbReference>
<evidence type="ECO:0000256" key="1">
    <source>
        <dbReference type="SAM" id="MobiDB-lite"/>
    </source>
</evidence>
<name>A0A8J2KLP7_9HEXA</name>
<keyword evidence="2" id="KW-0732">Signal</keyword>
<sequence>MIHFAGVIFYALFASGDLQPWAEPPEELQETVESKPPEKILETTALTEGPAATNYSSSSNVDFNAAWGTTNQGPGYGSIGDQSAPQTRYGHTHAEYRWNSHLPQNALRTSSSSAQHLNKLWSLTGTGKGSSNF</sequence>
<evidence type="ECO:0000256" key="2">
    <source>
        <dbReference type="SAM" id="SignalP"/>
    </source>
</evidence>
<feature type="signal peptide" evidence="2">
    <location>
        <begin position="1"/>
        <end position="18"/>
    </location>
</feature>
<dbReference type="EMBL" id="CAJVCH010341386">
    <property type="protein sequence ID" value="CAG7815312.1"/>
    <property type="molecule type" value="Genomic_DNA"/>
</dbReference>
<dbReference type="AlphaFoldDB" id="A0A8J2KLP7"/>
<feature type="chain" id="PRO_5035237350" evidence="2">
    <location>
        <begin position="19"/>
        <end position="133"/>
    </location>
</feature>
<proteinExistence type="predicted"/>
<comment type="caution">
    <text evidence="3">The sequence shown here is derived from an EMBL/GenBank/DDBJ whole genome shotgun (WGS) entry which is preliminary data.</text>
</comment>
<organism evidence="3 4">
    <name type="scientific">Allacma fusca</name>
    <dbReference type="NCBI Taxonomy" id="39272"/>
    <lineage>
        <taxon>Eukaryota</taxon>
        <taxon>Metazoa</taxon>
        <taxon>Ecdysozoa</taxon>
        <taxon>Arthropoda</taxon>
        <taxon>Hexapoda</taxon>
        <taxon>Collembola</taxon>
        <taxon>Symphypleona</taxon>
        <taxon>Sminthuridae</taxon>
        <taxon>Allacma</taxon>
    </lineage>
</organism>
<evidence type="ECO:0000313" key="3">
    <source>
        <dbReference type="EMBL" id="CAG7815312.1"/>
    </source>
</evidence>
<evidence type="ECO:0000313" key="4">
    <source>
        <dbReference type="Proteomes" id="UP000708208"/>
    </source>
</evidence>
<protein>
    <submittedName>
        <fullName evidence="3">Uncharacterized protein</fullName>
    </submittedName>
</protein>
<accession>A0A8J2KLP7</accession>
<keyword evidence="4" id="KW-1185">Reference proteome</keyword>
<gene>
    <name evidence="3" type="ORF">AFUS01_LOCUS26000</name>
</gene>